<dbReference type="RefSeq" id="WP_052636000.1">
    <property type="nucleotide sequence ID" value="NZ_FSRH01000008.1"/>
</dbReference>
<reference evidence="3 4" key="1">
    <citation type="submission" date="2014-03" db="EMBL/GenBank/DDBJ databases">
        <title>Genome sequence of Clostridium litorale W6, DSM 5388.</title>
        <authorList>
            <person name="Poehlein A."/>
            <person name="Jagirdar A."/>
            <person name="Khonsari B."/>
            <person name="Chibani C.M."/>
            <person name="Gutierrez Gutierrez D.A."/>
            <person name="Davydova E."/>
            <person name="Alghaithi H.S."/>
            <person name="Nair K.P."/>
            <person name="Dhamotharan K."/>
            <person name="Chandran L."/>
            <person name="G W."/>
            <person name="Daniel R."/>
        </authorList>
    </citation>
    <scope>NUCLEOTIDE SEQUENCE [LARGE SCALE GENOMIC DNA]</scope>
    <source>
        <strain evidence="3 4">W6</strain>
    </source>
</reference>
<organism evidence="3 4">
    <name type="scientific">Peptoclostridium litorale DSM 5388</name>
    <dbReference type="NCBI Taxonomy" id="1121324"/>
    <lineage>
        <taxon>Bacteria</taxon>
        <taxon>Bacillati</taxon>
        <taxon>Bacillota</taxon>
        <taxon>Clostridia</taxon>
        <taxon>Peptostreptococcales</taxon>
        <taxon>Peptoclostridiaceae</taxon>
        <taxon>Peptoclostridium</taxon>
    </lineage>
</organism>
<dbReference type="STRING" id="1121324.CLIT_8c01320"/>
<gene>
    <name evidence="3" type="ORF">CLIT_8c01320</name>
</gene>
<dbReference type="InterPro" id="IPR006016">
    <property type="entry name" value="UspA"/>
</dbReference>
<dbReference type="AlphaFoldDB" id="A0A069RGN8"/>
<proteinExistence type="inferred from homology"/>
<evidence type="ECO:0000256" key="1">
    <source>
        <dbReference type="ARBA" id="ARBA00008791"/>
    </source>
</evidence>
<dbReference type="eggNOG" id="COG0589">
    <property type="taxonomic scope" value="Bacteria"/>
</dbReference>
<comment type="caution">
    <text evidence="3">The sequence shown here is derived from an EMBL/GenBank/DDBJ whole genome shotgun (WGS) entry which is preliminary data.</text>
</comment>
<protein>
    <recommendedName>
        <fullName evidence="2">UspA domain-containing protein</fullName>
    </recommendedName>
</protein>
<evidence type="ECO:0000313" key="4">
    <source>
        <dbReference type="Proteomes" id="UP000027946"/>
    </source>
</evidence>
<dbReference type="OrthoDB" id="9794782at2"/>
<dbReference type="Proteomes" id="UP000027946">
    <property type="component" value="Unassembled WGS sequence"/>
</dbReference>
<evidence type="ECO:0000259" key="2">
    <source>
        <dbReference type="Pfam" id="PF00582"/>
    </source>
</evidence>
<sequence length="164" mass="18604">MEIKNILLPVDGSECRMKFLGIVEEIALAFDAEITILHVQDRYSSLPIQNIFETQFDIKNIKNIPIINKKPGMHVISSIKKFLRGSGIILHPRVEIGNPAEKIIDIAEKENFDIIIMCSHGMSSSKKFLLGSVTNKVVHYSSKPVLIIKHEFCKVIDLNMARKY</sequence>
<dbReference type="Gene3D" id="3.40.50.620">
    <property type="entry name" value="HUPs"/>
    <property type="match status" value="1"/>
</dbReference>
<feature type="domain" description="UspA" evidence="2">
    <location>
        <begin position="3"/>
        <end position="149"/>
    </location>
</feature>
<dbReference type="PANTHER" id="PTHR46268:SF6">
    <property type="entry name" value="UNIVERSAL STRESS PROTEIN UP12"/>
    <property type="match status" value="1"/>
</dbReference>
<dbReference type="PRINTS" id="PR01438">
    <property type="entry name" value="UNVRSLSTRESS"/>
</dbReference>
<dbReference type="PANTHER" id="PTHR46268">
    <property type="entry name" value="STRESS RESPONSE PROTEIN NHAX"/>
    <property type="match status" value="1"/>
</dbReference>
<evidence type="ECO:0000313" key="3">
    <source>
        <dbReference type="EMBL" id="KDR95963.1"/>
    </source>
</evidence>
<comment type="similarity">
    <text evidence="1">Belongs to the universal stress protein A family.</text>
</comment>
<dbReference type="EMBL" id="JJMM01000008">
    <property type="protein sequence ID" value="KDR95963.1"/>
    <property type="molecule type" value="Genomic_DNA"/>
</dbReference>
<dbReference type="SUPFAM" id="SSF52402">
    <property type="entry name" value="Adenine nucleotide alpha hydrolases-like"/>
    <property type="match status" value="1"/>
</dbReference>
<dbReference type="Pfam" id="PF00582">
    <property type="entry name" value="Usp"/>
    <property type="match status" value="1"/>
</dbReference>
<dbReference type="CDD" id="cd00293">
    <property type="entry name" value="USP-like"/>
    <property type="match status" value="1"/>
</dbReference>
<name>A0A069RGN8_PEPLI</name>
<dbReference type="InterPro" id="IPR014729">
    <property type="entry name" value="Rossmann-like_a/b/a_fold"/>
</dbReference>
<dbReference type="InterPro" id="IPR006015">
    <property type="entry name" value="Universal_stress_UspA"/>
</dbReference>
<accession>A0A069RGN8</accession>
<keyword evidence="4" id="KW-1185">Reference proteome</keyword>